<dbReference type="GO" id="GO:0005634">
    <property type="term" value="C:nucleus"/>
    <property type="evidence" value="ECO:0007669"/>
    <property type="project" value="UniProtKB-SubCell"/>
</dbReference>
<evidence type="ECO:0000256" key="4">
    <source>
        <dbReference type="ARBA" id="ARBA00022771"/>
    </source>
</evidence>
<evidence type="ECO:0000256" key="6">
    <source>
        <dbReference type="ARBA" id="ARBA00023015"/>
    </source>
</evidence>
<feature type="domain" description="C2H2-type" evidence="11">
    <location>
        <begin position="295"/>
        <end position="326"/>
    </location>
</feature>
<dbReference type="EMBL" id="CAXIEN010000100">
    <property type="protein sequence ID" value="CAL1277223.1"/>
    <property type="molecule type" value="Genomic_DNA"/>
</dbReference>
<dbReference type="PANTHER" id="PTHR14196">
    <property type="entry name" value="ODD-SKIPPED - RELATED"/>
    <property type="match status" value="1"/>
</dbReference>
<keyword evidence="6" id="KW-0805">Transcription regulation</keyword>
<evidence type="ECO:0000256" key="3">
    <source>
        <dbReference type="ARBA" id="ARBA00022737"/>
    </source>
</evidence>
<keyword evidence="4 9" id="KW-0863">Zinc-finger</keyword>
<feature type="compositionally biased region" description="Low complexity" evidence="10">
    <location>
        <begin position="99"/>
        <end position="119"/>
    </location>
</feature>
<dbReference type="GO" id="GO:0008270">
    <property type="term" value="F:zinc ion binding"/>
    <property type="evidence" value="ECO:0007669"/>
    <property type="project" value="UniProtKB-KW"/>
</dbReference>
<organism evidence="12 13">
    <name type="scientific">Larinioides sclopetarius</name>
    <dbReference type="NCBI Taxonomy" id="280406"/>
    <lineage>
        <taxon>Eukaryota</taxon>
        <taxon>Metazoa</taxon>
        <taxon>Ecdysozoa</taxon>
        <taxon>Arthropoda</taxon>
        <taxon>Chelicerata</taxon>
        <taxon>Arachnida</taxon>
        <taxon>Araneae</taxon>
        <taxon>Araneomorphae</taxon>
        <taxon>Entelegynae</taxon>
        <taxon>Araneoidea</taxon>
        <taxon>Araneidae</taxon>
        <taxon>Larinioides</taxon>
    </lineage>
</organism>
<comment type="caution">
    <text evidence="12">The sequence shown here is derived from an EMBL/GenBank/DDBJ whole genome shotgun (WGS) entry which is preliminary data.</text>
</comment>
<dbReference type="FunFam" id="3.30.160.60:FF:000311">
    <property type="entry name" value="protein odd-skipped-related 2 isoform X1"/>
    <property type="match status" value="1"/>
</dbReference>
<protein>
    <recommendedName>
        <fullName evidence="11">C2H2-type domain-containing protein</fullName>
    </recommendedName>
</protein>
<dbReference type="GO" id="GO:0000981">
    <property type="term" value="F:DNA-binding transcription factor activity, RNA polymerase II-specific"/>
    <property type="evidence" value="ECO:0007669"/>
    <property type="project" value="TreeGrafter"/>
</dbReference>
<evidence type="ECO:0000313" key="13">
    <source>
        <dbReference type="Proteomes" id="UP001497382"/>
    </source>
</evidence>
<dbReference type="AlphaFoldDB" id="A0AAV1ZZU0"/>
<feature type="non-terminal residue" evidence="12">
    <location>
        <position position="1"/>
    </location>
</feature>
<evidence type="ECO:0000256" key="1">
    <source>
        <dbReference type="ARBA" id="ARBA00004123"/>
    </source>
</evidence>
<proteinExistence type="predicted"/>
<feature type="region of interest" description="Disordered" evidence="10">
    <location>
        <begin position="85"/>
        <end position="136"/>
    </location>
</feature>
<dbReference type="Gene3D" id="3.30.160.60">
    <property type="entry name" value="Classic Zinc Finger"/>
    <property type="match status" value="2"/>
</dbReference>
<keyword evidence="2" id="KW-0479">Metal-binding</keyword>
<evidence type="ECO:0000313" key="12">
    <source>
        <dbReference type="EMBL" id="CAL1277223.1"/>
    </source>
</evidence>
<dbReference type="SUPFAM" id="SSF57667">
    <property type="entry name" value="beta-beta-alpha zinc fingers"/>
    <property type="match status" value="1"/>
</dbReference>
<keyword evidence="8" id="KW-0539">Nucleus</keyword>
<sequence length="326" mass="36604">HPPGSRGRWEGCTAAAERTGCSSVSPVAAVTRHAQPSSPPLLSFARPVQDRLLENTAPATLHYGGAMQDHGVTVFVDDDIRHMPPHAHGFLPTPPLTPTSPRSTFSNSGSSSGNSNSSSPALPREEPSTHPMPIVPLPMHLGSAFTAYFPAQPSAARPSFNPSTRRKRKKKPFDFAHLAESAVKDDEYEDVAEEPCPPVESAIQDRLGLPVVHPQYHQGHPIFLQGNLYNSVFHQDVVAKSQQGNNRTLLERRFFRSRVSSRPKKEFICKFCQRRFTKSYNLLIHERTHTDERPYTCDICQKAFRRQDHLRDHRVHPFQGQTFQMH</sequence>
<comment type="subcellular location">
    <subcellularLocation>
        <location evidence="1">Nucleus</location>
    </subcellularLocation>
</comment>
<dbReference type="PANTHER" id="PTHR14196:SF0">
    <property type="entry name" value="PROTEIN BOWEL"/>
    <property type="match status" value="1"/>
</dbReference>
<evidence type="ECO:0000256" key="8">
    <source>
        <dbReference type="ARBA" id="ARBA00023242"/>
    </source>
</evidence>
<dbReference type="Pfam" id="PF00096">
    <property type="entry name" value="zf-C2H2"/>
    <property type="match status" value="2"/>
</dbReference>
<feature type="domain" description="C2H2-type" evidence="11">
    <location>
        <begin position="267"/>
        <end position="294"/>
    </location>
</feature>
<gene>
    <name evidence="12" type="ORF">LARSCL_LOCUS9096</name>
</gene>
<keyword evidence="5" id="KW-0862">Zinc</keyword>
<evidence type="ECO:0000256" key="2">
    <source>
        <dbReference type="ARBA" id="ARBA00022723"/>
    </source>
</evidence>
<evidence type="ECO:0000256" key="9">
    <source>
        <dbReference type="PROSITE-ProRule" id="PRU00042"/>
    </source>
</evidence>
<evidence type="ECO:0000259" key="11">
    <source>
        <dbReference type="PROSITE" id="PS50157"/>
    </source>
</evidence>
<keyword evidence="13" id="KW-1185">Reference proteome</keyword>
<dbReference type="Proteomes" id="UP001497382">
    <property type="component" value="Unassembled WGS sequence"/>
</dbReference>
<name>A0AAV1ZZU0_9ARAC</name>
<dbReference type="InterPro" id="IPR036236">
    <property type="entry name" value="Znf_C2H2_sf"/>
</dbReference>
<evidence type="ECO:0000256" key="10">
    <source>
        <dbReference type="SAM" id="MobiDB-lite"/>
    </source>
</evidence>
<accession>A0AAV1ZZU0</accession>
<dbReference type="SMART" id="SM00355">
    <property type="entry name" value="ZnF_C2H2"/>
    <property type="match status" value="2"/>
</dbReference>
<dbReference type="PROSITE" id="PS50157">
    <property type="entry name" value="ZINC_FINGER_C2H2_2"/>
    <property type="match status" value="2"/>
</dbReference>
<keyword evidence="3" id="KW-0677">Repeat</keyword>
<evidence type="ECO:0000256" key="7">
    <source>
        <dbReference type="ARBA" id="ARBA00023163"/>
    </source>
</evidence>
<dbReference type="InterPro" id="IPR013087">
    <property type="entry name" value="Znf_C2H2_type"/>
</dbReference>
<dbReference type="InterPro" id="IPR050717">
    <property type="entry name" value="C2H2-ZF_Transcription_Reg"/>
</dbReference>
<feature type="region of interest" description="Disordered" evidence="10">
    <location>
        <begin position="153"/>
        <end position="172"/>
    </location>
</feature>
<dbReference type="GO" id="GO:0000977">
    <property type="term" value="F:RNA polymerase II transcription regulatory region sequence-specific DNA binding"/>
    <property type="evidence" value="ECO:0007669"/>
    <property type="project" value="TreeGrafter"/>
</dbReference>
<dbReference type="PROSITE" id="PS00028">
    <property type="entry name" value="ZINC_FINGER_C2H2_1"/>
    <property type="match status" value="1"/>
</dbReference>
<reference evidence="12 13" key="1">
    <citation type="submission" date="2024-04" db="EMBL/GenBank/DDBJ databases">
        <authorList>
            <person name="Rising A."/>
            <person name="Reimegard J."/>
            <person name="Sonavane S."/>
            <person name="Akerstrom W."/>
            <person name="Nylinder S."/>
            <person name="Hedman E."/>
            <person name="Kallberg Y."/>
        </authorList>
    </citation>
    <scope>NUCLEOTIDE SEQUENCE [LARGE SCALE GENOMIC DNA]</scope>
</reference>
<evidence type="ECO:0000256" key="5">
    <source>
        <dbReference type="ARBA" id="ARBA00022833"/>
    </source>
</evidence>
<keyword evidence="7" id="KW-0804">Transcription</keyword>
<dbReference type="FunFam" id="3.30.160.60:FF:002571">
    <property type="entry name" value="Protein odd-skipped-related 2"/>
    <property type="match status" value="1"/>
</dbReference>